<reference evidence="1 2" key="1">
    <citation type="submission" date="2017-08" db="EMBL/GenBank/DDBJ databases">
        <title>Phylogenetic analysis of Mycobacterium avium complex whole genomes.</title>
        <authorList>
            <person name="Caverly L.J."/>
            <person name="Spilker T."/>
            <person name="Lipuma J."/>
        </authorList>
    </citation>
    <scope>NUCLEOTIDE SEQUENCE [LARGE SCALE GENOMIC DNA]</scope>
    <source>
        <strain evidence="1 2">FLAC0165</strain>
    </source>
</reference>
<dbReference type="Proteomes" id="UP000217768">
    <property type="component" value="Unassembled WGS sequence"/>
</dbReference>
<dbReference type="AlphaFoldDB" id="A0A2A2ZHV6"/>
<accession>A0A2A2ZHV6</accession>
<gene>
    <name evidence="1" type="ORF">CKJ66_15455</name>
</gene>
<sequence>MTRRKNRLQPEAPDTGPSIADFYAAMLGGSAPPIAVPTYQQYLDWKAAAAIGPRTVDAQYATIRT</sequence>
<protein>
    <submittedName>
        <fullName evidence="1">Uncharacterized protein</fullName>
    </submittedName>
</protein>
<comment type="caution">
    <text evidence="1">The sequence shown here is derived from an EMBL/GenBank/DDBJ whole genome shotgun (WGS) entry which is preliminary data.</text>
</comment>
<name>A0A2A2ZHV6_MYCAV</name>
<dbReference type="GeneID" id="75269431"/>
<evidence type="ECO:0000313" key="2">
    <source>
        <dbReference type="Proteomes" id="UP000217768"/>
    </source>
</evidence>
<proteinExistence type="predicted"/>
<dbReference type="RefSeq" id="WP_033719539.1">
    <property type="nucleotide sequence ID" value="NZ_JAAILH010000045.1"/>
</dbReference>
<organism evidence="1 2">
    <name type="scientific">Mycobacterium avium</name>
    <dbReference type="NCBI Taxonomy" id="1764"/>
    <lineage>
        <taxon>Bacteria</taxon>
        <taxon>Bacillati</taxon>
        <taxon>Actinomycetota</taxon>
        <taxon>Actinomycetes</taxon>
        <taxon>Mycobacteriales</taxon>
        <taxon>Mycobacteriaceae</taxon>
        <taxon>Mycobacterium</taxon>
        <taxon>Mycobacterium avium complex (MAC)</taxon>
    </lineage>
</organism>
<evidence type="ECO:0000313" key="1">
    <source>
        <dbReference type="EMBL" id="PBA26029.1"/>
    </source>
</evidence>
<dbReference type="EMBL" id="NSFD01000039">
    <property type="protein sequence ID" value="PBA26029.1"/>
    <property type="molecule type" value="Genomic_DNA"/>
</dbReference>